<dbReference type="EMBL" id="WMBE01000002">
    <property type="protein sequence ID" value="MDG0866895.1"/>
    <property type="molecule type" value="Genomic_DNA"/>
</dbReference>
<evidence type="ECO:0000256" key="8">
    <source>
        <dbReference type="HAMAP-Rule" id="MF_00238"/>
    </source>
</evidence>
<keyword evidence="8" id="KW-0963">Cytoplasm</keyword>
<dbReference type="InterPro" id="IPR011994">
    <property type="entry name" value="Cytidylate_kinase_dom"/>
</dbReference>
<protein>
    <recommendedName>
        <fullName evidence="8">Cytidylate kinase</fullName>
        <shortName evidence="8">CK</shortName>
        <ecNumber evidence="8">2.7.4.25</ecNumber>
    </recommendedName>
    <alternativeName>
        <fullName evidence="8">Cytidine monophosphate kinase</fullName>
        <shortName evidence="8">CMP kinase</shortName>
    </alternativeName>
</protein>
<evidence type="ECO:0000256" key="4">
    <source>
        <dbReference type="ARBA" id="ARBA00022777"/>
    </source>
</evidence>
<keyword evidence="13" id="KW-1185">Reference proteome</keyword>
<dbReference type="HAMAP" id="MF_00238">
    <property type="entry name" value="Cytidyl_kinase_type1"/>
    <property type="match status" value="1"/>
</dbReference>
<comment type="caution">
    <text evidence="8">Lacks conserved residue(s) required for the propagation of feature annotation.</text>
</comment>
<dbReference type="Pfam" id="PF02224">
    <property type="entry name" value="Cytidylate_kin"/>
    <property type="match status" value="1"/>
</dbReference>
<dbReference type="CDD" id="cd02020">
    <property type="entry name" value="CMPK"/>
    <property type="match status" value="1"/>
</dbReference>
<proteinExistence type="inferred from homology"/>
<dbReference type="InterPro" id="IPR027417">
    <property type="entry name" value="P-loop_NTPase"/>
</dbReference>
<name>A0AAJ6CU50_9CHLR</name>
<evidence type="ECO:0000313" key="11">
    <source>
        <dbReference type="EMBL" id="MDG0866895.1"/>
    </source>
</evidence>
<evidence type="ECO:0000313" key="13">
    <source>
        <dbReference type="Proteomes" id="UP001219901"/>
    </source>
</evidence>
<feature type="compositionally biased region" description="Polar residues" evidence="9">
    <location>
        <begin position="10"/>
        <end position="23"/>
    </location>
</feature>
<dbReference type="SUPFAM" id="SSF52540">
    <property type="entry name" value="P-loop containing nucleoside triphosphate hydrolases"/>
    <property type="match status" value="1"/>
</dbReference>
<keyword evidence="2 8" id="KW-0808">Transferase</keyword>
<dbReference type="GO" id="GO:0036431">
    <property type="term" value="F:dCMP kinase activity"/>
    <property type="evidence" value="ECO:0007669"/>
    <property type="project" value="InterPro"/>
</dbReference>
<gene>
    <name evidence="8" type="primary">cmk</name>
    <name evidence="11" type="ORF">GKO46_07385</name>
    <name evidence="12" type="ORF">GKO48_01390</name>
</gene>
<dbReference type="EMBL" id="CP046147">
    <property type="protein sequence ID" value="WFG38315.1"/>
    <property type="molecule type" value="Genomic_DNA"/>
</dbReference>
<reference evidence="12" key="2">
    <citation type="journal article" date="2023" name="Nat. Commun.">
        <title>Cultivation of marine bacteria of the SAR202 clade.</title>
        <authorList>
            <person name="Lim Y."/>
            <person name="Seo J.H."/>
            <person name="Giovannoni S.J."/>
            <person name="Kang I."/>
            <person name="Cho J.C."/>
        </authorList>
    </citation>
    <scope>NUCLEOTIDE SEQUENCE</scope>
    <source>
        <strain evidence="12">JH1073</strain>
    </source>
</reference>
<sequence length="244" mass="26355">MGEGCARLPSRTNGIRLSDTSNVRPPIAIDGPAVSGKSSVGKAFASRIGYRFLDTGLMYRAATWNAVQNGVDINDSQSVSAAAESMEFSVTDSDSGDNLIVINGENVTKHLHSIEVDDAVSAVAAVGRVREIMVAEQRRLAGEGEIVMVGRDIGTVVLPDAPLKIYLTATARTRAIRRHKDFIAEGTEVELEVILRSMEQRDLVDSSRENSPLKLADDAVVVDTDDLTFDQVVDRLVDLTEDVL</sequence>
<dbReference type="InterPro" id="IPR003136">
    <property type="entry name" value="Cytidylate_kin"/>
</dbReference>
<evidence type="ECO:0000256" key="3">
    <source>
        <dbReference type="ARBA" id="ARBA00022741"/>
    </source>
</evidence>
<evidence type="ECO:0000256" key="1">
    <source>
        <dbReference type="ARBA" id="ARBA00009427"/>
    </source>
</evidence>
<evidence type="ECO:0000256" key="5">
    <source>
        <dbReference type="ARBA" id="ARBA00022840"/>
    </source>
</evidence>
<reference evidence="13 14" key="1">
    <citation type="submission" date="2019-11" db="EMBL/GenBank/DDBJ databases">
        <authorList>
            <person name="Cho J.-C."/>
        </authorList>
    </citation>
    <scope>NUCLEOTIDE SEQUENCE [LARGE SCALE GENOMIC DNA]</scope>
    <source>
        <strain evidence="12 13">JH1073</strain>
        <strain evidence="11 14">JH702</strain>
    </source>
</reference>
<dbReference type="Proteomes" id="UP001219901">
    <property type="component" value="Chromosome"/>
</dbReference>
<comment type="similarity">
    <text evidence="1 8">Belongs to the cytidylate kinase family. Type 1 subfamily.</text>
</comment>
<comment type="catalytic activity">
    <reaction evidence="7 8">
        <text>CMP + ATP = CDP + ADP</text>
        <dbReference type="Rhea" id="RHEA:11600"/>
        <dbReference type="ChEBI" id="CHEBI:30616"/>
        <dbReference type="ChEBI" id="CHEBI:58069"/>
        <dbReference type="ChEBI" id="CHEBI:60377"/>
        <dbReference type="ChEBI" id="CHEBI:456216"/>
        <dbReference type="EC" id="2.7.4.25"/>
    </reaction>
</comment>
<keyword evidence="3 8" id="KW-0547">Nucleotide-binding</keyword>
<feature type="domain" description="Cytidylate kinase" evidence="10">
    <location>
        <begin position="27"/>
        <end position="240"/>
    </location>
</feature>
<evidence type="ECO:0000256" key="9">
    <source>
        <dbReference type="SAM" id="MobiDB-lite"/>
    </source>
</evidence>
<dbReference type="AlphaFoldDB" id="A0AAJ6CU50"/>
<reference evidence="13" key="3">
    <citation type="submission" date="2023-06" db="EMBL/GenBank/DDBJ databases">
        <title>Pangenomics reveal diversification of enzyme families and niche specialization in globally abundant SAR202 bacteria.</title>
        <authorList>
            <person name="Saw J.H.W."/>
        </authorList>
    </citation>
    <scope>NUCLEOTIDE SEQUENCE [LARGE SCALE GENOMIC DNA]</scope>
    <source>
        <strain evidence="13">JH1073</strain>
    </source>
</reference>
<keyword evidence="4 8" id="KW-0418">Kinase</keyword>
<evidence type="ECO:0000313" key="12">
    <source>
        <dbReference type="EMBL" id="WFG38315.1"/>
    </source>
</evidence>
<keyword evidence="5 8" id="KW-0067">ATP-binding</keyword>
<evidence type="ECO:0000259" key="10">
    <source>
        <dbReference type="Pfam" id="PF02224"/>
    </source>
</evidence>
<accession>A0AAJ6CU50</accession>
<dbReference type="Gene3D" id="3.40.50.300">
    <property type="entry name" value="P-loop containing nucleotide triphosphate hydrolases"/>
    <property type="match status" value="1"/>
</dbReference>
<dbReference type="GO" id="GO:0005737">
    <property type="term" value="C:cytoplasm"/>
    <property type="evidence" value="ECO:0007669"/>
    <property type="project" value="UniProtKB-SubCell"/>
</dbReference>
<evidence type="ECO:0000256" key="6">
    <source>
        <dbReference type="ARBA" id="ARBA00047615"/>
    </source>
</evidence>
<dbReference type="GO" id="GO:0005524">
    <property type="term" value="F:ATP binding"/>
    <property type="evidence" value="ECO:0007669"/>
    <property type="project" value="UniProtKB-UniRule"/>
</dbReference>
<dbReference type="Proteomes" id="UP001321249">
    <property type="component" value="Unassembled WGS sequence"/>
</dbReference>
<dbReference type="EC" id="2.7.4.25" evidence="8"/>
<comment type="catalytic activity">
    <reaction evidence="6 8">
        <text>dCMP + ATP = dCDP + ADP</text>
        <dbReference type="Rhea" id="RHEA:25094"/>
        <dbReference type="ChEBI" id="CHEBI:30616"/>
        <dbReference type="ChEBI" id="CHEBI:57566"/>
        <dbReference type="ChEBI" id="CHEBI:58593"/>
        <dbReference type="ChEBI" id="CHEBI:456216"/>
        <dbReference type="EC" id="2.7.4.25"/>
    </reaction>
</comment>
<comment type="subcellular location">
    <subcellularLocation>
        <location evidence="8">Cytoplasm</location>
    </subcellularLocation>
</comment>
<evidence type="ECO:0000313" key="14">
    <source>
        <dbReference type="Proteomes" id="UP001321249"/>
    </source>
</evidence>
<dbReference type="GO" id="GO:0006220">
    <property type="term" value="P:pyrimidine nucleotide metabolic process"/>
    <property type="evidence" value="ECO:0007669"/>
    <property type="project" value="UniProtKB-UniRule"/>
</dbReference>
<feature type="region of interest" description="Disordered" evidence="9">
    <location>
        <begin position="1"/>
        <end position="23"/>
    </location>
</feature>
<evidence type="ECO:0000256" key="7">
    <source>
        <dbReference type="ARBA" id="ARBA00048478"/>
    </source>
</evidence>
<evidence type="ECO:0000256" key="2">
    <source>
        <dbReference type="ARBA" id="ARBA00022679"/>
    </source>
</evidence>
<organism evidence="12 13">
    <name type="scientific">Candidatus Lucifugimonas marina</name>
    <dbReference type="NCBI Taxonomy" id="3038979"/>
    <lineage>
        <taxon>Bacteria</taxon>
        <taxon>Bacillati</taxon>
        <taxon>Chloroflexota</taxon>
        <taxon>Dehalococcoidia</taxon>
        <taxon>SAR202 cluster</taxon>
        <taxon>Candidatus Lucifugimonadales</taxon>
        <taxon>Candidatus Lucifugimonadaceae</taxon>
        <taxon>Candidatus Lucifugimonas</taxon>
    </lineage>
</organism>
<dbReference type="NCBIfam" id="TIGR00017">
    <property type="entry name" value="cmk"/>
    <property type="match status" value="1"/>
</dbReference>